<feature type="transmembrane region" description="Helical" evidence="2">
    <location>
        <begin position="30"/>
        <end position="54"/>
    </location>
</feature>
<dbReference type="GO" id="GO:0030494">
    <property type="term" value="P:bacteriochlorophyll biosynthetic process"/>
    <property type="evidence" value="ECO:0007669"/>
    <property type="project" value="InterPro"/>
</dbReference>
<organism evidence="3 4">
    <name type="scientific">Thalassobaculum litoreum DSM 18839</name>
    <dbReference type="NCBI Taxonomy" id="1123362"/>
    <lineage>
        <taxon>Bacteria</taxon>
        <taxon>Pseudomonadati</taxon>
        <taxon>Pseudomonadota</taxon>
        <taxon>Alphaproteobacteria</taxon>
        <taxon>Rhodospirillales</taxon>
        <taxon>Thalassobaculaceae</taxon>
        <taxon>Thalassobaculum</taxon>
    </lineage>
</organism>
<keyword evidence="2" id="KW-0812">Transmembrane</keyword>
<sequence>MSVSRTPSRPVRPIYTAEQRRRRDETRWTLVQGILAPAQFLVFLISLALVLRFLATGEGAGLAAASIVVKTLFLYAIMVTGSLWEKAVFGNYLFVPAFFWEDAVSMVVIALHTAYVVALIAGWGSTTAQMLIALAAYATYVVNAGQFLLKLRAARRQVPGRAGSSEAGSSEIRSASALEMAR</sequence>
<dbReference type="EMBL" id="FNBW01000002">
    <property type="protein sequence ID" value="SDF26381.1"/>
    <property type="molecule type" value="Genomic_DNA"/>
</dbReference>
<evidence type="ECO:0000313" key="3">
    <source>
        <dbReference type="EMBL" id="SDF26381.1"/>
    </source>
</evidence>
<name>A0A8G2BEW7_9PROT</name>
<dbReference type="OrthoDB" id="8562352at2"/>
<feature type="transmembrane region" description="Helical" evidence="2">
    <location>
        <begin position="130"/>
        <end position="149"/>
    </location>
</feature>
<dbReference type="NCBIfam" id="TIGR02020">
    <property type="entry name" value="BchF"/>
    <property type="match status" value="1"/>
</dbReference>
<dbReference type="InterPro" id="IPR009905">
    <property type="entry name" value="BCHF"/>
</dbReference>
<evidence type="ECO:0000256" key="1">
    <source>
        <dbReference type="SAM" id="MobiDB-lite"/>
    </source>
</evidence>
<dbReference type="Proteomes" id="UP000198615">
    <property type="component" value="Unassembled WGS sequence"/>
</dbReference>
<dbReference type="Pfam" id="PF07284">
    <property type="entry name" value="BCHF"/>
    <property type="match status" value="1"/>
</dbReference>
<gene>
    <name evidence="3" type="ORF">SAMN05660686_00799</name>
</gene>
<feature type="transmembrane region" description="Helical" evidence="2">
    <location>
        <begin position="60"/>
        <end position="84"/>
    </location>
</feature>
<dbReference type="GO" id="GO:0019685">
    <property type="term" value="P:photosynthesis, dark reaction"/>
    <property type="evidence" value="ECO:0007669"/>
    <property type="project" value="InterPro"/>
</dbReference>
<evidence type="ECO:0000256" key="2">
    <source>
        <dbReference type="SAM" id="Phobius"/>
    </source>
</evidence>
<protein>
    <submittedName>
        <fullName evidence="3">3-vinyl bacteriochlorophyllide hydratase</fullName>
    </submittedName>
</protein>
<reference evidence="3 4" key="1">
    <citation type="submission" date="2016-10" db="EMBL/GenBank/DDBJ databases">
        <authorList>
            <person name="Varghese N."/>
            <person name="Submissions S."/>
        </authorList>
    </citation>
    <scope>NUCLEOTIDE SEQUENCE [LARGE SCALE GENOMIC DNA]</scope>
    <source>
        <strain evidence="3 4">DSM 18839</strain>
    </source>
</reference>
<keyword evidence="2" id="KW-0472">Membrane</keyword>
<comment type="caution">
    <text evidence="3">The sequence shown here is derived from an EMBL/GenBank/DDBJ whole genome shotgun (WGS) entry which is preliminary data.</text>
</comment>
<keyword evidence="4" id="KW-1185">Reference proteome</keyword>
<keyword evidence="2" id="KW-1133">Transmembrane helix</keyword>
<feature type="transmembrane region" description="Helical" evidence="2">
    <location>
        <begin position="104"/>
        <end position="124"/>
    </location>
</feature>
<feature type="region of interest" description="Disordered" evidence="1">
    <location>
        <begin position="161"/>
        <end position="182"/>
    </location>
</feature>
<dbReference type="RefSeq" id="WP_051244363.1">
    <property type="nucleotide sequence ID" value="NZ_FNBW01000002.1"/>
</dbReference>
<accession>A0A8G2BEW7</accession>
<evidence type="ECO:0000313" key="4">
    <source>
        <dbReference type="Proteomes" id="UP000198615"/>
    </source>
</evidence>
<dbReference type="AlphaFoldDB" id="A0A8G2BEW7"/>
<dbReference type="GO" id="GO:0016836">
    <property type="term" value="F:hydro-lyase activity"/>
    <property type="evidence" value="ECO:0007669"/>
    <property type="project" value="InterPro"/>
</dbReference>
<proteinExistence type="predicted"/>